<proteinExistence type="inferred from homology"/>
<organism evidence="12 13">
    <name type="scientific">Lottia gigantea</name>
    <name type="common">Giant owl limpet</name>
    <dbReference type="NCBI Taxonomy" id="225164"/>
    <lineage>
        <taxon>Eukaryota</taxon>
        <taxon>Metazoa</taxon>
        <taxon>Spiralia</taxon>
        <taxon>Lophotrochozoa</taxon>
        <taxon>Mollusca</taxon>
        <taxon>Gastropoda</taxon>
        <taxon>Patellogastropoda</taxon>
        <taxon>Lottioidea</taxon>
        <taxon>Lottiidae</taxon>
        <taxon>Lottia</taxon>
    </lineage>
</organism>
<feature type="transmembrane region" description="Helical" evidence="10">
    <location>
        <begin position="79"/>
        <end position="99"/>
    </location>
</feature>
<keyword evidence="8 9" id="KW-0807">Transducer</keyword>
<feature type="transmembrane region" description="Helical" evidence="10">
    <location>
        <begin position="119"/>
        <end position="143"/>
    </location>
</feature>
<evidence type="ECO:0000256" key="5">
    <source>
        <dbReference type="ARBA" id="ARBA00023040"/>
    </source>
</evidence>
<evidence type="ECO:0000256" key="2">
    <source>
        <dbReference type="ARBA" id="ARBA00010663"/>
    </source>
</evidence>
<evidence type="ECO:0000313" key="13">
    <source>
        <dbReference type="Proteomes" id="UP000030746"/>
    </source>
</evidence>
<name>V3ZA82_LOTGI</name>
<dbReference type="InterPro" id="IPR000276">
    <property type="entry name" value="GPCR_Rhodpsn"/>
</dbReference>
<keyword evidence="4 10" id="KW-1133">Transmembrane helix</keyword>
<dbReference type="CTD" id="20232668"/>
<feature type="domain" description="G-protein coupled receptors family 1 profile" evidence="11">
    <location>
        <begin position="59"/>
        <end position="329"/>
    </location>
</feature>
<dbReference type="PROSITE" id="PS00237">
    <property type="entry name" value="G_PROTEIN_RECEP_F1_1"/>
    <property type="match status" value="1"/>
</dbReference>
<dbReference type="KEGG" id="lgi:LOTGIDRAFT_127041"/>
<dbReference type="PRINTS" id="PR01012">
    <property type="entry name" value="NRPEPTIDEYR"/>
</dbReference>
<feature type="transmembrane region" description="Helical" evidence="10">
    <location>
        <begin position="207"/>
        <end position="229"/>
    </location>
</feature>
<dbReference type="EMBL" id="KB202823">
    <property type="protein sequence ID" value="ESO87858.1"/>
    <property type="molecule type" value="Genomic_DNA"/>
</dbReference>
<comment type="similarity">
    <text evidence="2 9">Belongs to the G-protein coupled receptor 1 family.</text>
</comment>
<feature type="transmembrane region" description="Helical" evidence="10">
    <location>
        <begin position="46"/>
        <end position="67"/>
    </location>
</feature>
<keyword evidence="13" id="KW-1185">Reference proteome</keyword>
<dbReference type="STRING" id="225164.V3ZA82"/>
<evidence type="ECO:0000256" key="10">
    <source>
        <dbReference type="SAM" id="Phobius"/>
    </source>
</evidence>
<evidence type="ECO:0000256" key="8">
    <source>
        <dbReference type="ARBA" id="ARBA00023224"/>
    </source>
</evidence>
<keyword evidence="7 9" id="KW-0675">Receptor</keyword>
<dbReference type="OrthoDB" id="9880339at2759"/>
<dbReference type="Pfam" id="PF00001">
    <property type="entry name" value="7tm_1"/>
    <property type="match status" value="1"/>
</dbReference>
<dbReference type="AlphaFoldDB" id="V3ZA82"/>
<evidence type="ECO:0000256" key="6">
    <source>
        <dbReference type="ARBA" id="ARBA00023136"/>
    </source>
</evidence>
<evidence type="ECO:0000256" key="1">
    <source>
        <dbReference type="ARBA" id="ARBA00004141"/>
    </source>
</evidence>
<dbReference type="PANTHER" id="PTHR45695">
    <property type="entry name" value="LEUCOKININ RECEPTOR-RELATED"/>
    <property type="match status" value="1"/>
</dbReference>
<sequence length="386" mass="43674">MGFSYESDVRLNNSYFIVKDGLENRSYFTYYSEFNRKYGFTPYVEATVLILISIFSTMANLTIFFLLTCNKSLRTVTNVFIGSLAMSDLLFTLSGPVIAACRITESWTFGHFACDFIVYMQFVCGSVSIWTMTMISVERYFCIVRGSNSTITPRVAVIAVVVMWIVALISYSSVIASFTVLSLPFGNTTVTICTLMWPWNSVQMSRIFTIFVFIFTFLVPLIVLTHNYATIFLKFRKVRMIVNQSRIQNSNLSEASENIQRTRNARDMKVVKTVFSLVIIFAVMWFPICGCFVYILVDNATGSMELGSYVFIIALMCAMGNGCVNPILYGVMNERLKLILLSCCLSKCDSEDNSNRIQSIAIKHIPNAPHRIQTIQEDSEGPTDTH</sequence>
<dbReference type="PANTHER" id="PTHR45695:SF37">
    <property type="entry name" value="FREE FATTY ACID RECEPTOR 4-LIKE"/>
    <property type="match status" value="1"/>
</dbReference>
<dbReference type="InterPro" id="IPR000611">
    <property type="entry name" value="NPY_rcpt"/>
</dbReference>
<evidence type="ECO:0000256" key="3">
    <source>
        <dbReference type="ARBA" id="ARBA00022692"/>
    </source>
</evidence>
<evidence type="ECO:0000256" key="4">
    <source>
        <dbReference type="ARBA" id="ARBA00022989"/>
    </source>
</evidence>
<comment type="subcellular location">
    <subcellularLocation>
        <location evidence="1">Membrane</location>
        <topology evidence="1">Multi-pass membrane protein</topology>
    </subcellularLocation>
</comment>
<gene>
    <name evidence="12" type="ORF">LOTGIDRAFT_127041</name>
</gene>
<evidence type="ECO:0000256" key="9">
    <source>
        <dbReference type="RuleBase" id="RU000688"/>
    </source>
</evidence>
<dbReference type="SUPFAM" id="SSF81321">
    <property type="entry name" value="Family A G protein-coupled receptor-like"/>
    <property type="match status" value="1"/>
</dbReference>
<protein>
    <recommendedName>
        <fullName evidence="11">G-protein coupled receptors family 1 profile domain-containing protein</fullName>
    </recommendedName>
</protein>
<dbReference type="PRINTS" id="PR00237">
    <property type="entry name" value="GPCRRHODOPSN"/>
</dbReference>
<keyword evidence="3 9" id="KW-0812">Transmembrane</keyword>
<dbReference type="PROSITE" id="PS50262">
    <property type="entry name" value="G_PROTEIN_RECEP_F1_2"/>
    <property type="match status" value="1"/>
</dbReference>
<dbReference type="Proteomes" id="UP000030746">
    <property type="component" value="Unassembled WGS sequence"/>
</dbReference>
<dbReference type="GO" id="GO:0005886">
    <property type="term" value="C:plasma membrane"/>
    <property type="evidence" value="ECO:0007669"/>
    <property type="project" value="TreeGrafter"/>
</dbReference>
<dbReference type="RefSeq" id="XP_009061462.1">
    <property type="nucleotide sequence ID" value="XM_009063214.1"/>
</dbReference>
<dbReference type="InterPro" id="IPR017452">
    <property type="entry name" value="GPCR_Rhodpsn_7TM"/>
</dbReference>
<keyword evidence="6 10" id="KW-0472">Membrane</keyword>
<evidence type="ECO:0000256" key="7">
    <source>
        <dbReference type="ARBA" id="ARBA00023170"/>
    </source>
</evidence>
<accession>V3ZA82</accession>
<evidence type="ECO:0000313" key="12">
    <source>
        <dbReference type="EMBL" id="ESO87858.1"/>
    </source>
</evidence>
<keyword evidence="5 9" id="KW-0297">G-protein coupled receptor</keyword>
<feature type="transmembrane region" description="Helical" evidence="10">
    <location>
        <begin position="309"/>
        <end position="331"/>
    </location>
</feature>
<dbReference type="GO" id="GO:0004983">
    <property type="term" value="F:neuropeptide Y receptor activity"/>
    <property type="evidence" value="ECO:0007669"/>
    <property type="project" value="InterPro"/>
</dbReference>
<evidence type="ECO:0000259" key="11">
    <source>
        <dbReference type="PROSITE" id="PS50262"/>
    </source>
</evidence>
<reference evidence="12 13" key="1">
    <citation type="journal article" date="2013" name="Nature">
        <title>Insights into bilaterian evolution from three spiralian genomes.</title>
        <authorList>
            <person name="Simakov O."/>
            <person name="Marletaz F."/>
            <person name="Cho S.J."/>
            <person name="Edsinger-Gonzales E."/>
            <person name="Havlak P."/>
            <person name="Hellsten U."/>
            <person name="Kuo D.H."/>
            <person name="Larsson T."/>
            <person name="Lv J."/>
            <person name="Arendt D."/>
            <person name="Savage R."/>
            <person name="Osoegawa K."/>
            <person name="de Jong P."/>
            <person name="Grimwood J."/>
            <person name="Chapman J.A."/>
            <person name="Shapiro H."/>
            <person name="Aerts A."/>
            <person name="Otillar R.P."/>
            <person name="Terry A.Y."/>
            <person name="Boore J.L."/>
            <person name="Grigoriev I.V."/>
            <person name="Lindberg D.R."/>
            <person name="Seaver E.C."/>
            <person name="Weisblat D.A."/>
            <person name="Putnam N.H."/>
            <person name="Rokhsar D.S."/>
        </authorList>
    </citation>
    <scope>NUCLEOTIDE SEQUENCE [LARGE SCALE GENOMIC DNA]</scope>
</reference>
<dbReference type="Gene3D" id="1.20.1070.10">
    <property type="entry name" value="Rhodopsin 7-helix transmembrane proteins"/>
    <property type="match status" value="1"/>
</dbReference>
<feature type="transmembrane region" description="Helical" evidence="10">
    <location>
        <begin position="273"/>
        <end position="297"/>
    </location>
</feature>
<dbReference type="OMA" id="WDVTFAT"/>
<dbReference type="GeneID" id="20232668"/>
<dbReference type="CDD" id="cd00637">
    <property type="entry name" value="7tm_classA_rhodopsin-like"/>
    <property type="match status" value="1"/>
</dbReference>
<feature type="transmembrane region" description="Helical" evidence="10">
    <location>
        <begin position="155"/>
        <end position="181"/>
    </location>
</feature>
<dbReference type="HOGENOM" id="CLU_049506_0_0_1"/>